<evidence type="ECO:0008006" key="3">
    <source>
        <dbReference type="Google" id="ProtNLM"/>
    </source>
</evidence>
<evidence type="ECO:0000313" key="1">
    <source>
        <dbReference type="EMBL" id="MBK2302403.1"/>
    </source>
</evidence>
<accession>A0ABS1GCS0</accession>
<reference evidence="1 2" key="1">
    <citation type="submission" date="2020-08" db="EMBL/GenBank/DDBJ databases">
        <title>Comparative genomics of Francisella species.</title>
        <authorList>
            <person name="Sahl J."/>
            <person name="Sjodin A."/>
            <person name="Wagner D."/>
            <person name="Forsman M."/>
        </authorList>
    </citation>
    <scope>NUCLEOTIDE SEQUENCE [LARGE SCALE GENOMIC DNA]</scope>
    <source>
        <strain evidence="1 2">F1093</strain>
    </source>
</reference>
<gene>
    <name evidence="1" type="ORF">IBE52_05715</name>
</gene>
<dbReference type="SUPFAM" id="SSF53474">
    <property type="entry name" value="alpha/beta-Hydrolases"/>
    <property type="match status" value="1"/>
</dbReference>
<dbReference type="Proteomes" id="UP000760407">
    <property type="component" value="Unassembled WGS sequence"/>
</dbReference>
<evidence type="ECO:0000313" key="2">
    <source>
        <dbReference type="Proteomes" id="UP000760407"/>
    </source>
</evidence>
<dbReference type="EMBL" id="JACTSG010000003">
    <property type="protein sequence ID" value="MBK2302403.1"/>
    <property type="molecule type" value="Genomic_DNA"/>
</dbReference>
<sequence>MNKLYTKDNNPLFDKREFIKSKPQAFRNKVDAKDIISTLEEKKVMLTNTGDPLTDLPDKDAALFCDLVYNPRLWGALYGRLSKGNLIINLKQAIAQLEVDLAKPPYSTTLESYFDKSDDYNVFKELQDTLYDPILEKYKLVVTSDAISSKEFKDPQTGINFKKKYNDINFKSINYFGIAIAHAKDDETRGIYIVNRGTAGAQDILVTDLGMAATRIIPYHTVVDHMRAGGYFAEFLLDKAVQKEFLFSDIQHIGFSGHSLGGSITQIQAVYFASLKTQGINLSRDVTFQAYGVKNVVDGVTFEFDGSWYHFAGNVLTSVVKISNNIIKSPMKLLPKKVVGVDFTGLGVTGEVIKTSRATIKMDHTKFSTNGCEEALKDLQAFVSTNYQANGAEAVVYQDGDVKGVIKVLETQTGAGSSLRTVRYISYGEPVVISEIAMPPASSDPSESLTREKVFLEKMINDINRFIDKDFDNLITENYDVFYNRLKNNYAKYKDNLNIVNYARQRDFIANSAKTICDQTIIEVNASVANYTLKALTIHSMTNYRYQGYNADNSLIVDMVDKDISDKYYEVYEGDPNLSSVATDYTAVFSKMKNYGSTKFASYNS</sequence>
<dbReference type="Gene3D" id="3.40.50.1820">
    <property type="entry name" value="alpha/beta hydrolase"/>
    <property type="match status" value="1"/>
</dbReference>
<protein>
    <recommendedName>
        <fullName evidence="3">Lipase family protein</fullName>
    </recommendedName>
</protein>
<organism evidence="1 2">
    <name type="scientific">Francisella philomiragia</name>
    <dbReference type="NCBI Taxonomy" id="28110"/>
    <lineage>
        <taxon>Bacteria</taxon>
        <taxon>Pseudomonadati</taxon>
        <taxon>Pseudomonadota</taxon>
        <taxon>Gammaproteobacteria</taxon>
        <taxon>Thiotrichales</taxon>
        <taxon>Francisellaceae</taxon>
        <taxon>Francisella</taxon>
    </lineage>
</organism>
<proteinExistence type="predicted"/>
<keyword evidence="2" id="KW-1185">Reference proteome</keyword>
<dbReference type="RefSeq" id="WP_200166520.1">
    <property type="nucleotide sequence ID" value="NZ_JACTSG010000003.1"/>
</dbReference>
<name>A0ABS1GCS0_9GAMM</name>
<dbReference type="InterPro" id="IPR029058">
    <property type="entry name" value="AB_hydrolase_fold"/>
</dbReference>
<comment type="caution">
    <text evidence="1">The sequence shown here is derived from an EMBL/GenBank/DDBJ whole genome shotgun (WGS) entry which is preliminary data.</text>
</comment>